<name>A0A1H9P398_9BURK</name>
<gene>
    <name evidence="1" type="ORF">SAMN02982919_02352</name>
</gene>
<dbReference type="OrthoDB" id="331726at2"/>
<protein>
    <submittedName>
        <fullName evidence="1">Uncharacterized protein family (UPF0175)</fullName>
    </submittedName>
</protein>
<dbReference type="InterPro" id="IPR005368">
    <property type="entry name" value="UPF0175"/>
</dbReference>
<evidence type="ECO:0000313" key="1">
    <source>
        <dbReference type="EMBL" id="SER42385.1"/>
    </source>
</evidence>
<dbReference type="AlphaFoldDB" id="A0A1H9P398"/>
<accession>A0A1H9P398</accession>
<sequence length="82" mass="9126">MQIGVDIPNHYLDAMHQTPEDFAQEAKLAMAAKLFEMKRLSSGMAAQLIGMDRMTFLAQLQRFGVPIIDLNDDELAMDIGNA</sequence>
<dbReference type="Proteomes" id="UP000199766">
    <property type="component" value="Unassembled WGS sequence"/>
</dbReference>
<organism evidence="1 2">
    <name type="scientific">Giesbergeria anulus</name>
    <dbReference type="NCBI Taxonomy" id="180197"/>
    <lineage>
        <taxon>Bacteria</taxon>
        <taxon>Pseudomonadati</taxon>
        <taxon>Pseudomonadota</taxon>
        <taxon>Betaproteobacteria</taxon>
        <taxon>Burkholderiales</taxon>
        <taxon>Comamonadaceae</taxon>
        <taxon>Giesbergeria</taxon>
    </lineage>
</organism>
<dbReference type="EMBL" id="FOGD01000008">
    <property type="protein sequence ID" value="SER42385.1"/>
    <property type="molecule type" value="Genomic_DNA"/>
</dbReference>
<evidence type="ECO:0000313" key="2">
    <source>
        <dbReference type="Proteomes" id="UP000199766"/>
    </source>
</evidence>
<dbReference type="RefSeq" id="WP_091457833.1">
    <property type="nucleotide sequence ID" value="NZ_FOGD01000008.1"/>
</dbReference>
<proteinExistence type="predicted"/>
<dbReference type="STRING" id="180197.SAMN02982919_02352"/>
<reference evidence="1 2" key="1">
    <citation type="submission" date="2016-10" db="EMBL/GenBank/DDBJ databases">
        <authorList>
            <person name="de Groot N.N."/>
        </authorList>
    </citation>
    <scope>NUCLEOTIDE SEQUENCE [LARGE SCALE GENOMIC DNA]</scope>
    <source>
        <strain evidence="1 2">ATCC 35958</strain>
    </source>
</reference>
<keyword evidence="2" id="KW-1185">Reference proteome</keyword>
<dbReference type="Pfam" id="PF03683">
    <property type="entry name" value="UPF0175"/>
    <property type="match status" value="1"/>
</dbReference>